<protein>
    <submittedName>
        <fullName evidence="7">Amino acid permease</fullName>
    </submittedName>
</protein>
<keyword evidence="3 6" id="KW-0812">Transmembrane</keyword>
<evidence type="ECO:0000256" key="5">
    <source>
        <dbReference type="ARBA" id="ARBA00023136"/>
    </source>
</evidence>
<dbReference type="PATRIC" id="fig|1623450.3.peg.437"/>
<dbReference type="PIRSF" id="PIRSF006060">
    <property type="entry name" value="AA_transporter"/>
    <property type="match status" value="1"/>
</dbReference>
<dbReference type="InterPro" id="IPR002293">
    <property type="entry name" value="AA/rel_permease1"/>
</dbReference>
<reference evidence="7 8" key="1">
    <citation type="submission" date="2015-03" db="EMBL/GenBank/DDBJ databases">
        <title>Comparative analysis of the OM43 clade including a novel species from Red Sea uncovers genomic and metabolic diversity among marine methylotrophs.</title>
        <authorList>
            <person name="Jimenez-Infante F."/>
            <person name="Ngugi D.K."/>
            <person name="Vinu M."/>
            <person name="Alam I."/>
            <person name="Kamau A."/>
            <person name="Blom J."/>
            <person name="Bajic V.B."/>
            <person name="Stingl U."/>
        </authorList>
    </citation>
    <scope>NUCLEOTIDE SEQUENCE [LARGE SCALE GENOMIC DNA]</scope>
    <source>
        <strain evidence="7 8">MBRSH7</strain>
    </source>
</reference>
<evidence type="ECO:0000313" key="7">
    <source>
        <dbReference type="EMBL" id="AKO65580.1"/>
    </source>
</evidence>
<feature type="transmembrane region" description="Helical" evidence="6">
    <location>
        <begin position="177"/>
        <end position="199"/>
    </location>
</feature>
<sequence length="464" mass="49861">MFERLFRKKSINAGASGLKRCLSTFDLTLLGIGCIIGTGIFVLTGIAAANLAGPAVVLSFVISGLACTFAALSYAELSSSVGGCGSAYGYAYVTFGELIAWMIGWILLLEYGMSIAAVANGWSGYFQSALVSIGLEIPEALSKGPSQGGLINLPASLIIILIMILLIIGVKESVKFNALMVLVKLIAIFTFIFVAAFNVDITNWQPFMPYGWFEKLDNGNTIGVLAGASIVFFAYVGFDAVSTAGDEAINPQRDLPRGIIYSLIFCTIIYIIVSALLTGVVNYQELDTSSPVAYALMKIGFKGASALVATGVISGLTTVILVLFYALTRILLAISNDQLISKKLSLINNKTKTPVRIILITGVLISIVAGLIPLGDLAEIVNIGTLTAFIFVCIGVIRIRSQNIIKSQKVFKNKYHPLIPLLGVLSCSSLIFFLPTDTWLKFIVWNLIGLVIYFMYGFKNSKLN</sequence>
<feature type="transmembrane region" description="Helical" evidence="6">
    <location>
        <begin position="55"/>
        <end position="75"/>
    </location>
</feature>
<feature type="transmembrane region" description="Helical" evidence="6">
    <location>
        <begin position="380"/>
        <end position="397"/>
    </location>
</feature>
<proteinExistence type="predicted"/>
<keyword evidence="2" id="KW-0813">Transport</keyword>
<feature type="transmembrane region" description="Helical" evidence="6">
    <location>
        <begin position="353"/>
        <end position="374"/>
    </location>
</feature>
<dbReference type="Pfam" id="PF13520">
    <property type="entry name" value="AA_permease_2"/>
    <property type="match status" value="1"/>
</dbReference>
<dbReference type="PANTHER" id="PTHR43243:SF4">
    <property type="entry name" value="CATIONIC AMINO ACID TRANSPORTER 4"/>
    <property type="match status" value="1"/>
</dbReference>
<accession>A0A0H4J0I0</accession>
<evidence type="ECO:0000313" key="8">
    <source>
        <dbReference type="Proteomes" id="UP000066549"/>
    </source>
</evidence>
<dbReference type="EMBL" id="CP011002">
    <property type="protein sequence ID" value="AKO65580.1"/>
    <property type="molecule type" value="Genomic_DNA"/>
</dbReference>
<evidence type="ECO:0000256" key="1">
    <source>
        <dbReference type="ARBA" id="ARBA00004141"/>
    </source>
</evidence>
<dbReference type="OrthoDB" id="9804700at2"/>
<dbReference type="AlphaFoldDB" id="A0A0H4J0I0"/>
<feature type="transmembrane region" description="Helical" evidence="6">
    <location>
        <begin position="418"/>
        <end position="436"/>
    </location>
</feature>
<evidence type="ECO:0000256" key="4">
    <source>
        <dbReference type="ARBA" id="ARBA00022989"/>
    </source>
</evidence>
<keyword evidence="4 6" id="KW-1133">Transmembrane helix</keyword>
<feature type="transmembrane region" description="Helical" evidence="6">
    <location>
        <begin position="219"/>
        <end position="238"/>
    </location>
</feature>
<dbReference type="GO" id="GO:0016020">
    <property type="term" value="C:membrane"/>
    <property type="evidence" value="ECO:0007669"/>
    <property type="project" value="UniProtKB-SubCell"/>
</dbReference>
<keyword evidence="8" id="KW-1185">Reference proteome</keyword>
<dbReference type="GO" id="GO:0015171">
    <property type="term" value="F:amino acid transmembrane transporter activity"/>
    <property type="evidence" value="ECO:0007669"/>
    <property type="project" value="TreeGrafter"/>
</dbReference>
<feature type="transmembrane region" description="Helical" evidence="6">
    <location>
        <begin position="151"/>
        <end position="170"/>
    </location>
</feature>
<gene>
    <name evidence="7" type="ORF">VI33_02195</name>
</gene>
<evidence type="ECO:0000256" key="3">
    <source>
        <dbReference type="ARBA" id="ARBA00022692"/>
    </source>
</evidence>
<feature type="transmembrane region" description="Helical" evidence="6">
    <location>
        <begin position="303"/>
        <end position="332"/>
    </location>
</feature>
<feature type="transmembrane region" description="Helical" evidence="6">
    <location>
        <begin position="259"/>
        <end position="283"/>
    </location>
</feature>
<comment type="subcellular location">
    <subcellularLocation>
        <location evidence="1">Membrane</location>
        <topology evidence="1">Multi-pass membrane protein</topology>
    </subcellularLocation>
</comment>
<dbReference type="PANTHER" id="PTHR43243">
    <property type="entry name" value="INNER MEMBRANE TRANSPORTER YGJI-RELATED"/>
    <property type="match status" value="1"/>
</dbReference>
<dbReference type="Gene3D" id="1.20.1740.10">
    <property type="entry name" value="Amino acid/polyamine transporter I"/>
    <property type="match status" value="1"/>
</dbReference>
<feature type="transmembrane region" description="Helical" evidence="6">
    <location>
        <begin position="27"/>
        <end position="49"/>
    </location>
</feature>
<organism evidence="7 8">
    <name type="scientific">Methylophilales bacterium MBRS-H7</name>
    <dbReference type="NCBI Taxonomy" id="1623450"/>
    <lineage>
        <taxon>Bacteria</taxon>
        <taxon>Pseudomonadati</taxon>
        <taxon>Pseudomonadota</taxon>
        <taxon>Betaproteobacteria</taxon>
        <taxon>Nitrosomonadales</taxon>
        <taxon>OM43 clade</taxon>
    </lineage>
</organism>
<name>A0A0H4J0I0_9PROT</name>
<evidence type="ECO:0000256" key="6">
    <source>
        <dbReference type="SAM" id="Phobius"/>
    </source>
</evidence>
<feature type="transmembrane region" description="Helical" evidence="6">
    <location>
        <begin position="442"/>
        <end position="458"/>
    </location>
</feature>
<evidence type="ECO:0000256" key="2">
    <source>
        <dbReference type="ARBA" id="ARBA00022448"/>
    </source>
</evidence>
<keyword evidence="5 6" id="KW-0472">Membrane</keyword>
<feature type="transmembrane region" description="Helical" evidence="6">
    <location>
        <begin position="87"/>
        <end position="108"/>
    </location>
</feature>
<dbReference type="Proteomes" id="UP000066549">
    <property type="component" value="Chromosome"/>
</dbReference>